<evidence type="ECO:0000313" key="1">
    <source>
        <dbReference type="EMBL" id="MFA3842724.1"/>
    </source>
</evidence>
<proteinExistence type="predicted"/>
<dbReference type="RefSeq" id="WP_372566641.1">
    <property type="nucleotide sequence ID" value="NZ_JBGOSP010000043.1"/>
</dbReference>
<evidence type="ECO:0008006" key="3">
    <source>
        <dbReference type="Google" id="ProtNLM"/>
    </source>
</evidence>
<name>A0ABV4SW84_9ACTN</name>
<dbReference type="InterPro" id="IPR011990">
    <property type="entry name" value="TPR-like_helical_dom_sf"/>
</dbReference>
<sequence length="71" mass="7689">MELQYREAAAAGHPEAMVNLGTLLRNRGDLAEAELWYWHAAHVGNVESMLRPWIPVIVATHGVLTLVGGGA</sequence>
<evidence type="ECO:0000313" key="2">
    <source>
        <dbReference type="Proteomes" id="UP001571476"/>
    </source>
</evidence>
<dbReference type="Gene3D" id="1.25.40.10">
    <property type="entry name" value="Tetratricopeptide repeat domain"/>
    <property type="match status" value="1"/>
</dbReference>
<gene>
    <name evidence="1" type="ORF">ACEG43_42350</name>
</gene>
<dbReference type="EMBL" id="JBGOSP010000043">
    <property type="protein sequence ID" value="MFA3842724.1"/>
    <property type="molecule type" value="Genomic_DNA"/>
</dbReference>
<dbReference type="Proteomes" id="UP001571476">
    <property type="component" value="Unassembled WGS sequence"/>
</dbReference>
<reference evidence="1 2" key="1">
    <citation type="submission" date="2024-08" db="EMBL/GenBank/DDBJ databases">
        <title>Genome sequence of Streptomyces aureus CACIA-1.46HGO.</title>
        <authorList>
            <person name="Evangelista-Martinez Z."/>
        </authorList>
    </citation>
    <scope>NUCLEOTIDE SEQUENCE [LARGE SCALE GENOMIC DNA]</scope>
    <source>
        <strain evidence="1 2">CACIA-1.46HGO</strain>
    </source>
</reference>
<keyword evidence="2" id="KW-1185">Reference proteome</keyword>
<protein>
    <recommendedName>
        <fullName evidence="3">Sel1 repeat family protein</fullName>
    </recommendedName>
</protein>
<comment type="caution">
    <text evidence="1">The sequence shown here is derived from an EMBL/GenBank/DDBJ whole genome shotgun (WGS) entry which is preliminary data.</text>
</comment>
<accession>A0ABV4SW84</accession>
<organism evidence="1 2">
    <name type="scientific">Streptomyces aureus</name>
    <dbReference type="NCBI Taxonomy" id="193461"/>
    <lineage>
        <taxon>Bacteria</taxon>
        <taxon>Bacillati</taxon>
        <taxon>Actinomycetota</taxon>
        <taxon>Actinomycetes</taxon>
        <taxon>Kitasatosporales</taxon>
        <taxon>Streptomycetaceae</taxon>
        <taxon>Streptomyces</taxon>
    </lineage>
</organism>
<dbReference type="SUPFAM" id="SSF81901">
    <property type="entry name" value="HCP-like"/>
    <property type="match status" value="1"/>
</dbReference>